<evidence type="ECO:0000256" key="1">
    <source>
        <dbReference type="ARBA" id="ARBA00022723"/>
    </source>
</evidence>
<dbReference type="SUPFAM" id="SSF50129">
    <property type="entry name" value="GroES-like"/>
    <property type="match status" value="1"/>
</dbReference>
<evidence type="ECO:0000256" key="3">
    <source>
        <dbReference type="ARBA" id="ARBA00023002"/>
    </source>
</evidence>
<name>A0ABR0LRR9_9PEZI</name>
<sequence length="86" mass="9280">MTIDFKVFKGSKDGSIVESKTSKPDLTGDQVLVKVSCSGLCGTDEHYRHADMVLGHEGMGVVEATGPAVRKLQKGDRVGWGYEHDS</sequence>
<dbReference type="Proteomes" id="UP001357485">
    <property type="component" value="Unassembled WGS sequence"/>
</dbReference>
<evidence type="ECO:0000313" key="6">
    <source>
        <dbReference type="Proteomes" id="UP001357485"/>
    </source>
</evidence>
<organism evidence="5 6">
    <name type="scientific">Cryomyces antarcticus</name>
    <dbReference type="NCBI Taxonomy" id="329879"/>
    <lineage>
        <taxon>Eukaryota</taxon>
        <taxon>Fungi</taxon>
        <taxon>Dikarya</taxon>
        <taxon>Ascomycota</taxon>
        <taxon>Pezizomycotina</taxon>
        <taxon>Dothideomycetes</taxon>
        <taxon>Dothideomycetes incertae sedis</taxon>
        <taxon>Cryomyces</taxon>
    </lineage>
</organism>
<keyword evidence="2" id="KW-0862">Zinc</keyword>
<dbReference type="InterPro" id="IPR013154">
    <property type="entry name" value="ADH-like_N"/>
</dbReference>
<keyword evidence="3" id="KW-0560">Oxidoreductase</keyword>
<dbReference type="Pfam" id="PF08240">
    <property type="entry name" value="ADH_N"/>
    <property type="match status" value="1"/>
</dbReference>
<dbReference type="InterPro" id="IPR050129">
    <property type="entry name" value="Zn_alcohol_dh"/>
</dbReference>
<dbReference type="Gene3D" id="3.90.180.10">
    <property type="entry name" value="Medium-chain alcohol dehydrogenases, catalytic domain"/>
    <property type="match status" value="1"/>
</dbReference>
<dbReference type="EMBL" id="JAVRRA010012279">
    <property type="protein sequence ID" value="KAK5239256.1"/>
    <property type="molecule type" value="Genomic_DNA"/>
</dbReference>
<comment type="caution">
    <text evidence="5">The sequence shown here is derived from an EMBL/GenBank/DDBJ whole genome shotgun (WGS) entry which is preliminary data.</text>
</comment>
<feature type="non-terminal residue" evidence="5">
    <location>
        <position position="86"/>
    </location>
</feature>
<gene>
    <name evidence="5" type="ORF">LTR16_012113</name>
</gene>
<protein>
    <recommendedName>
        <fullName evidence="4">Alcohol dehydrogenase-like N-terminal domain-containing protein</fullName>
    </recommendedName>
</protein>
<dbReference type="PANTHER" id="PTHR43401:SF2">
    <property type="entry name" value="L-THREONINE 3-DEHYDROGENASE"/>
    <property type="match status" value="1"/>
</dbReference>
<evidence type="ECO:0000313" key="5">
    <source>
        <dbReference type="EMBL" id="KAK5239256.1"/>
    </source>
</evidence>
<evidence type="ECO:0000259" key="4">
    <source>
        <dbReference type="Pfam" id="PF08240"/>
    </source>
</evidence>
<dbReference type="PANTHER" id="PTHR43401">
    <property type="entry name" value="L-THREONINE 3-DEHYDROGENASE"/>
    <property type="match status" value="1"/>
</dbReference>
<evidence type="ECO:0000256" key="2">
    <source>
        <dbReference type="ARBA" id="ARBA00022833"/>
    </source>
</evidence>
<dbReference type="PROSITE" id="PS00059">
    <property type="entry name" value="ADH_ZINC"/>
    <property type="match status" value="1"/>
</dbReference>
<proteinExistence type="predicted"/>
<reference evidence="5 6" key="1">
    <citation type="submission" date="2023-08" db="EMBL/GenBank/DDBJ databases">
        <title>Black Yeasts Isolated from many extreme environments.</title>
        <authorList>
            <person name="Coleine C."/>
            <person name="Stajich J.E."/>
            <person name="Selbmann L."/>
        </authorList>
    </citation>
    <scope>NUCLEOTIDE SEQUENCE [LARGE SCALE GENOMIC DNA]</scope>
    <source>
        <strain evidence="5 6">CCFEE 536</strain>
    </source>
</reference>
<keyword evidence="6" id="KW-1185">Reference proteome</keyword>
<dbReference type="InterPro" id="IPR011032">
    <property type="entry name" value="GroES-like_sf"/>
</dbReference>
<dbReference type="InterPro" id="IPR002328">
    <property type="entry name" value="ADH_Zn_CS"/>
</dbReference>
<keyword evidence="1" id="KW-0479">Metal-binding</keyword>
<feature type="domain" description="Alcohol dehydrogenase-like N-terminal" evidence="4">
    <location>
        <begin position="29"/>
        <end position="79"/>
    </location>
</feature>
<accession>A0ABR0LRR9</accession>